<organism evidence="1 2">
    <name type="scientific">Datura stramonium</name>
    <name type="common">Jimsonweed</name>
    <name type="synonym">Common thornapple</name>
    <dbReference type="NCBI Taxonomy" id="4076"/>
    <lineage>
        <taxon>Eukaryota</taxon>
        <taxon>Viridiplantae</taxon>
        <taxon>Streptophyta</taxon>
        <taxon>Embryophyta</taxon>
        <taxon>Tracheophyta</taxon>
        <taxon>Spermatophyta</taxon>
        <taxon>Magnoliopsida</taxon>
        <taxon>eudicotyledons</taxon>
        <taxon>Gunneridae</taxon>
        <taxon>Pentapetalae</taxon>
        <taxon>asterids</taxon>
        <taxon>lamiids</taxon>
        <taxon>Solanales</taxon>
        <taxon>Solanaceae</taxon>
        <taxon>Solanoideae</taxon>
        <taxon>Datureae</taxon>
        <taxon>Datura</taxon>
    </lineage>
</organism>
<dbReference type="Proteomes" id="UP000823775">
    <property type="component" value="Unassembled WGS sequence"/>
</dbReference>
<keyword evidence="2" id="KW-1185">Reference proteome</keyword>
<comment type="caution">
    <text evidence="1">The sequence shown here is derived from an EMBL/GenBank/DDBJ whole genome shotgun (WGS) entry which is preliminary data.</text>
</comment>
<protein>
    <submittedName>
        <fullName evidence="1">Uncharacterized protein</fullName>
    </submittedName>
</protein>
<dbReference type="EMBL" id="JACEIK010000560">
    <property type="protein sequence ID" value="MCD7459083.1"/>
    <property type="molecule type" value="Genomic_DNA"/>
</dbReference>
<evidence type="ECO:0000313" key="2">
    <source>
        <dbReference type="Proteomes" id="UP000823775"/>
    </source>
</evidence>
<gene>
    <name evidence="1" type="ORF">HAX54_040045</name>
</gene>
<evidence type="ECO:0000313" key="1">
    <source>
        <dbReference type="EMBL" id="MCD7459083.1"/>
    </source>
</evidence>
<proteinExistence type="predicted"/>
<accession>A0ABS8SJJ5</accession>
<name>A0ABS8SJJ5_DATST</name>
<reference evidence="1 2" key="1">
    <citation type="journal article" date="2021" name="BMC Genomics">
        <title>Datura genome reveals duplications of psychoactive alkaloid biosynthetic genes and high mutation rate following tissue culture.</title>
        <authorList>
            <person name="Rajewski A."/>
            <person name="Carter-House D."/>
            <person name="Stajich J."/>
            <person name="Litt A."/>
        </authorList>
    </citation>
    <scope>NUCLEOTIDE SEQUENCE [LARGE SCALE GENOMIC DNA]</scope>
    <source>
        <strain evidence="1">AR-01</strain>
    </source>
</reference>
<sequence>MGALPPDSAWTPQDDSLLINVVEDNNLVVSAEPSSPVMEFEVSEKSVDANNILGGAGNSDDSQLLDYELVDPVIDNFDISDYLFNGNDDEELLFVGLDGNETIDVTILVGYSK</sequence>